<feature type="compositionally biased region" description="Polar residues" evidence="1">
    <location>
        <begin position="35"/>
        <end position="71"/>
    </location>
</feature>
<name>A0AAD1U347_EUPCR</name>
<evidence type="ECO:0000313" key="3">
    <source>
        <dbReference type="Proteomes" id="UP001295684"/>
    </source>
</evidence>
<feature type="region of interest" description="Disordered" evidence="1">
    <location>
        <begin position="23"/>
        <end position="93"/>
    </location>
</feature>
<feature type="compositionally biased region" description="Basic and acidic residues" evidence="1">
    <location>
        <begin position="363"/>
        <end position="377"/>
    </location>
</feature>
<feature type="region of interest" description="Disordered" evidence="1">
    <location>
        <begin position="171"/>
        <end position="198"/>
    </location>
</feature>
<gene>
    <name evidence="2" type="ORF">ECRASSUSDP1_LOCUS2703</name>
</gene>
<feature type="compositionally biased region" description="Polar residues" evidence="1">
    <location>
        <begin position="585"/>
        <end position="595"/>
    </location>
</feature>
<feature type="compositionally biased region" description="Polar residues" evidence="1">
    <location>
        <begin position="84"/>
        <end position="93"/>
    </location>
</feature>
<feature type="compositionally biased region" description="Polar residues" evidence="1">
    <location>
        <begin position="559"/>
        <end position="569"/>
    </location>
</feature>
<accession>A0AAD1U347</accession>
<dbReference type="AlphaFoldDB" id="A0AAD1U347"/>
<evidence type="ECO:0000256" key="1">
    <source>
        <dbReference type="SAM" id="MobiDB-lite"/>
    </source>
</evidence>
<sequence>MSTNRIEELEKMSDCLLSSCMIKSSKSKNHKPSPQNFQTPPSPPSRHQNPLNDTKTTPPKSFKNSPSTQNDSPKSPSKMSQKQNFPISSANSSTFYQNHQNSLKFVNLQKFQNYQNLQSLQNFASFPNQSDFGSTCNFQQNLSIENFLNPQSNGQEQFQWNHQRYIDFSTQDDRASDDCKDSSSAQEADSKEESSQSQSEVEAKYGKCCQGCTQLHGDANRTCICQVPANYRFKKIGPEGCNLCGCQGCSKELEGKFHAKQKPKNVSKTTPEEKSPPPQLIPDWNTKKLEFTNLLKLFMQCESSKAGVGIPQRSYSYIMGKPENENSNANDYSLEVGNDSYINQNPNWKKTKDSKKNLKPQKKNLDNDEVKNKGETKKKSKVEYLNLPLLGTRIEIKREDKNREKPQNKKEQQSQEKLSNENQEKLKQETQEKLDQKPKEELKQESQENIEMKPQEMTQEKPEINTQEKVKEKTEEKMEEKIGEKTEEKCEVNLSTNLEIKPLNEISKEINKDSEITKPFPQAILERSSRLKKVLRSMSSAPSNPSLSDPTSTPLPGAQNASEETLNQAEESKIPSPPSAGPTILKTSPQFVQNTDQKEVKFGNSEVIEYSNEYSNSDNNAS</sequence>
<feature type="region of interest" description="Disordered" evidence="1">
    <location>
        <begin position="329"/>
        <end position="384"/>
    </location>
</feature>
<organism evidence="2 3">
    <name type="scientific">Euplotes crassus</name>
    <dbReference type="NCBI Taxonomy" id="5936"/>
    <lineage>
        <taxon>Eukaryota</taxon>
        <taxon>Sar</taxon>
        <taxon>Alveolata</taxon>
        <taxon>Ciliophora</taxon>
        <taxon>Intramacronucleata</taxon>
        <taxon>Spirotrichea</taxon>
        <taxon>Hypotrichia</taxon>
        <taxon>Euplotida</taxon>
        <taxon>Euplotidae</taxon>
        <taxon>Moneuplotes</taxon>
    </lineage>
</organism>
<reference evidence="2" key="1">
    <citation type="submission" date="2023-07" db="EMBL/GenBank/DDBJ databases">
        <authorList>
            <consortium name="AG Swart"/>
            <person name="Singh M."/>
            <person name="Singh A."/>
            <person name="Seah K."/>
            <person name="Emmerich C."/>
        </authorList>
    </citation>
    <scope>NUCLEOTIDE SEQUENCE</scope>
    <source>
        <strain evidence="2">DP1</strain>
    </source>
</reference>
<dbReference type="Proteomes" id="UP001295684">
    <property type="component" value="Unassembled WGS sequence"/>
</dbReference>
<dbReference type="EMBL" id="CAMPGE010002583">
    <property type="protein sequence ID" value="CAI2361392.1"/>
    <property type="molecule type" value="Genomic_DNA"/>
</dbReference>
<evidence type="ECO:0000313" key="2">
    <source>
        <dbReference type="EMBL" id="CAI2361392.1"/>
    </source>
</evidence>
<feature type="region of interest" description="Disordered" evidence="1">
    <location>
        <begin position="260"/>
        <end position="284"/>
    </location>
</feature>
<feature type="compositionally biased region" description="Low complexity" evidence="1">
    <location>
        <begin position="609"/>
        <end position="622"/>
    </location>
</feature>
<feature type="compositionally biased region" description="Low complexity" evidence="1">
    <location>
        <begin position="72"/>
        <end position="83"/>
    </location>
</feature>
<protein>
    <submittedName>
        <fullName evidence="2">Uncharacterized protein</fullName>
    </submittedName>
</protein>
<proteinExistence type="predicted"/>
<comment type="caution">
    <text evidence="2">The sequence shown here is derived from an EMBL/GenBank/DDBJ whole genome shotgun (WGS) entry which is preliminary data.</text>
</comment>
<keyword evidence="3" id="KW-1185">Reference proteome</keyword>
<feature type="region of interest" description="Disordered" evidence="1">
    <location>
        <begin position="396"/>
        <end position="484"/>
    </location>
</feature>
<feature type="compositionally biased region" description="Basic and acidic residues" evidence="1">
    <location>
        <begin position="171"/>
        <end position="181"/>
    </location>
</feature>
<feature type="region of interest" description="Disordered" evidence="1">
    <location>
        <begin position="531"/>
        <end position="622"/>
    </location>
</feature>
<feature type="compositionally biased region" description="Low complexity" evidence="1">
    <location>
        <begin position="537"/>
        <end position="556"/>
    </location>
</feature>